<dbReference type="EMBL" id="QWGR01000003">
    <property type="protein sequence ID" value="RIJ49517.1"/>
    <property type="molecule type" value="Genomic_DNA"/>
</dbReference>
<dbReference type="RefSeq" id="WP_119437403.1">
    <property type="nucleotide sequence ID" value="NZ_QWGR01000003.1"/>
</dbReference>
<evidence type="ECO:0000313" key="2">
    <source>
        <dbReference type="EMBL" id="RIJ49517.1"/>
    </source>
</evidence>
<feature type="chain" id="PRO_5017216009" evidence="1">
    <location>
        <begin position="21"/>
        <end position="243"/>
    </location>
</feature>
<reference evidence="2 3" key="1">
    <citation type="submission" date="2018-08" db="EMBL/GenBank/DDBJ databases">
        <title>Pallidiluteibacterium maritimus gen. nov., sp. nov., isolated from coastal sediment.</title>
        <authorList>
            <person name="Zhou L.Y."/>
        </authorList>
    </citation>
    <scope>NUCLEOTIDE SEQUENCE [LARGE SCALE GENOMIC DNA]</scope>
    <source>
        <strain evidence="2 3">XSD2</strain>
    </source>
</reference>
<keyword evidence="1" id="KW-0732">Signal</keyword>
<dbReference type="InterPro" id="IPR050114">
    <property type="entry name" value="UPF0173_UPF0282_UlaG_hydrolase"/>
</dbReference>
<protein>
    <submittedName>
        <fullName evidence="2">MBL fold metallo-hydrolase</fullName>
    </submittedName>
</protein>
<feature type="signal peptide" evidence="1">
    <location>
        <begin position="1"/>
        <end position="20"/>
    </location>
</feature>
<dbReference type="GO" id="GO:0016787">
    <property type="term" value="F:hydrolase activity"/>
    <property type="evidence" value="ECO:0007669"/>
    <property type="project" value="UniProtKB-KW"/>
</dbReference>
<dbReference type="AlphaFoldDB" id="A0A399T5S4"/>
<organism evidence="2 3">
    <name type="scientific">Maribellus luteus</name>
    <dbReference type="NCBI Taxonomy" id="2305463"/>
    <lineage>
        <taxon>Bacteria</taxon>
        <taxon>Pseudomonadati</taxon>
        <taxon>Bacteroidota</taxon>
        <taxon>Bacteroidia</taxon>
        <taxon>Marinilabiliales</taxon>
        <taxon>Prolixibacteraceae</taxon>
        <taxon>Maribellus</taxon>
    </lineage>
</organism>
<keyword evidence="2" id="KW-0378">Hydrolase</keyword>
<evidence type="ECO:0000256" key="1">
    <source>
        <dbReference type="SAM" id="SignalP"/>
    </source>
</evidence>
<sequence length="243" mass="27058">MKKIILIMVIIVSASIPLKAAEFEKDVFKTSEGELAITFIGHGTLMLEFNGKVIHVDPVSQYADYESMPKADLVLITHEHGDHLDPKAIDAVKKEATRVVLTESCSPKYTGTDVMKNGDTKVFGTISVEAVPAYNIRNMRADGTPFHPKGRGNGYVIRFADKKVYIAGDTENVPEMADLVDIDVAFLPMNLPYTMTPEMCADAARLFHPKVLYPYHFGETDTGELVKLLENDKDIEVRIRKLN</sequence>
<dbReference type="PANTHER" id="PTHR43546:SF3">
    <property type="entry name" value="UPF0173 METAL-DEPENDENT HYDROLASE MJ1163"/>
    <property type="match status" value="1"/>
</dbReference>
<comment type="caution">
    <text evidence="2">The sequence shown here is derived from an EMBL/GenBank/DDBJ whole genome shotgun (WGS) entry which is preliminary data.</text>
</comment>
<proteinExistence type="predicted"/>
<dbReference type="Gene3D" id="3.60.15.10">
    <property type="entry name" value="Ribonuclease Z/Hydroxyacylglutathione hydrolase-like"/>
    <property type="match status" value="1"/>
</dbReference>
<accession>A0A399T5S4</accession>
<dbReference type="InterPro" id="IPR036866">
    <property type="entry name" value="RibonucZ/Hydroxyglut_hydro"/>
</dbReference>
<dbReference type="Proteomes" id="UP000265926">
    <property type="component" value="Unassembled WGS sequence"/>
</dbReference>
<dbReference type="Pfam" id="PF13483">
    <property type="entry name" value="Lactamase_B_3"/>
    <property type="match status" value="1"/>
</dbReference>
<keyword evidence="3" id="KW-1185">Reference proteome</keyword>
<name>A0A399T5S4_9BACT</name>
<dbReference type="SUPFAM" id="SSF56281">
    <property type="entry name" value="Metallo-hydrolase/oxidoreductase"/>
    <property type="match status" value="1"/>
</dbReference>
<gene>
    <name evidence="2" type="ORF">D1614_08240</name>
</gene>
<evidence type="ECO:0000313" key="3">
    <source>
        <dbReference type="Proteomes" id="UP000265926"/>
    </source>
</evidence>
<dbReference type="PANTHER" id="PTHR43546">
    <property type="entry name" value="UPF0173 METAL-DEPENDENT HYDROLASE MJ1163-RELATED"/>
    <property type="match status" value="1"/>
</dbReference>
<dbReference type="OrthoDB" id="9789133at2"/>